<evidence type="ECO:0000256" key="4">
    <source>
        <dbReference type="ARBA" id="ARBA00023267"/>
    </source>
</evidence>
<accession>A0A4R6U866</accession>
<dbReference type="GO" id="GO:0005524">
    <property type="term" value="F:ATP binding"/>
    <property type="evidence" value="ECO:0007669"/>
    <property type="project" value="UniProtKB-UniRule"/>
</dbReference>
<dbReference type="SUPFAM" id="SSF50037">
    <property type="entry name" value="C-terminal domain of transcriptional repressors"/>
    <property type="match status" value="1"/>
</dbReference>
<dbReference type="PROSITE" id="PS51733">
    <property type="entry name" value="BPL_LPL_CATALYTIC"/>
    <property type="match status" value="1"/>
</dbReference>
<reference evidence="8 9" key="1">
    <citation type="submission" date="2019-03" db="EMBL/GenBank/DDBJ databases">
        <title>Genomic Encyclopedia of Type Strains, Phase IV (KMG-IV): sequencing the most valuable type-strain genomes for metagenomic binning, comparative biology and taxonomic classification.</title>
        <authorList>
            <person name="Goeker M."/>
        </authorList>
    </citation>
    <scope>NUCLEOTIDE SEQUENCE [LARGE SCALE GENOMIC DNA]</scope>
    <source>
        <strain evidence="8 9">DSM 103792</strain>
    </source>
</reference>
<evidence type="ECO:0000256" key="5">
    <source>
        <dbReference type="ARBA" id="ARBA00047846"/>
    </source>
</evidence>
<comment type="similarity">
    <text evidence="6">Belongs to the biotin--protein ligase family.</text>
</comment>
<dbReference type="Pfam" id="PF08279">
    <property type="entry name" value="HTH_11"/>
    <property type="match status" value="1"/>
</dbReference>
<dbReference type="GO" id="GO:0004077">
    <property type="term" value="F:biotin--[biotin carboxyl-carrier protein] ligase activity"/>
    <property type="evidence" value="ECO:0007669"/>
    <property type="project" value="UniProtKB-UniRule"/>
</dbReference>
<organism evidence="8 9">
    <name type="scientific">Permianibacter aggregans</name>
    <dbReference type="NCBI Taxonomy" id="1510150"/>
    <lineage>
        <taxon>Bacteria</taxon>
        <taxon>Pseudomonadati</taxon>
        <taxon>Pseudomonadota</taxon>
        <taxon>Gammaproteobacteria</taxon>
        <taxon>Pseudomonadales</taxon>
        <taxon>Pseudomonadaceae</taxon>
        <taxon>Permianibacter</taxon>
    </lineage>
</organism>
<dbReference type="InterPro" id="IPR013196">
    <property type="entry name" value="HTH_11"/>
</dbReference>
<dbReference type="Pfam" id="PF03099">
    <property type="entry name" value="BPL_LplA_LipB"/>
    <property type="match status" value="1"/>
</dbReference>
<dbReference type="Pfam" id="PF02237">
    <property type="entry name" value="BPL_C"/>
    <property type="match status" value="1"/>
</dbReference>
<sequence length="326" mass="35590">MTDRYQVLRLLADGGVHSGTAIGEVLGVSRAAVWKHLQQLSELGIEVQAVAGKGYQLAAPLDLLDEEALRHPSLQTDEPLQWSVFAEIDSTNAYLMQQAPVSSDSLQICVAEYQTAGRGRRGRQWQSPFASNIYLSLKRQFRCGLEGLGGLSLAVGVACAEALQPFSQREIGLKWPNDLRIGEQKLGGVLIELSGEAGGPCQVVIGVGVNVRMRSAPTIDQPWIALHQCSPRLPGRNTLVRALVEQIARMSAQFDREGFSPFRQRYLQRDVYLDQRIDISSFQQTISGIHHGVDETGSLLLSTVNGVERIQVGDVSLRGGNPHAMA</sequence>
<dbReference type="InterPro" id="IPR003142">
    <property type="entry name" value="BPL_C"/>
</dbReference>
<dbReference type="SUPFAM" id="SSF46785">
    <property type="entry name" value="Winged helix' DNA-binding domain"/>
    <property type="match status" value="1"/>
</dbReference>
<dbReference type="GO" id="GO:0003677">
    <property type="term" value="F:DNA binding"/>
    <property type="evidence" value="ECO:0007669"/>
    <property type="project" value="UniProtKB-UniRule"/>
</dbReference>
<proteinExistence type="inferred from homology"/>
<protein>
    <recommendedName>
        <fullName evidence="6">Bifunctional ligase/repressor BirA</fullName>
    </recommendedName>
    <alternativeName>
        <fullName evidence="6">Biotin operon repressor</fullName>
    </alternativeName>
    <alternativeName>
        <fullName evidence="6">Biotin--[acetyl-CoA-carboxylase] ligase</fullName>
        <ecNumber evidence="6">6.3.4.15</ecNumber>
    </alternativeName>
    <alternativeName>
        <fullName evidence="6">Biotin--protein ligase</fullName>
    </alternativeName>
    <alternativeName>
        <fullName evidence="6">Biotin-[acetyl-CoA carboxylase] synthetase</fullName>
    </alternativeName>
</protein>
<dbReference type="InterPro" id="IPR004143">
    <property type="entry name" value="BPL_LPL_catalytic"/>
</dbReference>
<name>A0A4R6U866_9GAMM</name>
<dbReference type="InterPro" id="IPR004408">
    <property type="entry name" value="Biotin_CoA_COase_ligase"/>
</dbReference>
<keyword evidence="4 6" id="KW-0092">Biotin</keyword>
<evidence type="ECO:0000313" key="8">
    <source>
        <dbReference type="EMBL" id="TDQ42571.1"/>
    </source>
</evidence>
<dbReference type="OrthoDB" id="9807064at2"/>
<evidence type="ECO:0000313" key="9">
    <source>
        <dbReference type="Proteomes" id="UP000295375"/>
    </source>
</evidence>
<keyword evidence="6" id="KW-0678">Repressor</keyword>
<keyword evidence="6" id="KW-0804">Transcription</keyword>
<dbReference type="Gene3D" id="1.10.10.10">
    <property type="entry name" value="Winged helix-like DNA-binding domain superfamily/Winged helix DNA-binding domain"/>
    <property type="match status" value="1"/>
</dbReference>
<dbReference type="InterPro" id="IPR008988">
    <property type="entry name" value="Transcriptional_repressor_C"/>
</dbReference>
<dbReference type="GO" id="GO:0005737">
    <property type="term" value="C:cytoplasm"/>
    <property type="evidence" value="ECO:0007669"/>
    <property type="project" value="TreeGrafter"/>
</dbReference>
<dbReference type="InterPro" id="IPR011991">
    <property type="entry name" value="ArsR-like_HTH"/>
</dbReference>
<dbReference type="HAMAP" id="MF_00978">
    <property type="entry name" value="Bifunct_BirA"/>
    <property type="match status" value="1"/>
</dbReference>
<evidence type="ECO:0000256" key="6">
    <source>
        <dbReference type="HAMAP-Rule" id="MF_00978"/>
    </source>
</evidence>
<dbReference type="AlphaFoldDB" id="A0A4R6U866"/>
<keyword evidence="2 6" id="KW-0547">Nucleotide-binding</keyword>
<comment type="function">
    <text evidence="6">Acts both as a biotin--[acetyl-CoA-carboxylase] ligase and a biotin-operon repressor. In the presence of ATP, BirA activates biotin to form the BirA-biotinyl-5'-adenylate (BirA-bio-5'-AMP or holoBirA) complex. HoloBirA can either transfer the biotinyl moiety to the biotin carboxyl carrier protein (BCCP) subunit of acetyl-CoA carboxylase, or bind to the biotin operator site and inhibit transcription of the operon.</text>
</comment>
<evidence type="ECO:0000256" key="2">
    <source>
        <dbReference type="ARBA" id="ARBA00022741"/>
    </source>
</evidence>
<dbReference type="CDD" id="cd16442">
    <property type="entry name" value="BPL"/>
    <property type="match status" value="1"/>
</dbReference>
<keyword evidence="6" id="KW-0805">Transcription regulation</keyword>
<feature type="domain" description="BPL/LPL catalytic" evidence="7">
    <location>
        <begin position="73"/>
        <end position="255"/>
    </location>
</feature>
<gene>
    <name evidence="6" type="primary">birA</name>
    <name evidence="8" type="ORF">EV696_13421</name>
</gene>
<dbReference type="EMBL" id="SNYM01000034">
    <property type="protein sequence ID" value="TDQ42571.1"/>
    <property type="molecule type" value="Genomic_DNA"/>
</dbReference>
<dbReference type="Gene3D" id="2.30.30.100">
    <property type="match status" value="1"/>
</dbReference>
<dbReference type="RefSeq" id="WP_133593838.1">
    <property type="nucleotide sequence ID" value="NZ_CP037953.1"/>
</dbReference>
<dbReference type="Proteomes" id="UP000295375">
    <property type="component" value="Unassembled WGS sequence"/>
</dbReference>
<dbReference type="InterPro" id="IPR030855">
    <property type="entry name" value="Bifunct_BirA"/>
</dbReference>
<feature type="binding site" evidence="6">
    <location>
        <begin position="118"/>
        <end position="120"/>
    </location>
    <ligand>
        <name>biotin</name>
        <dbReference type="ChEBI" id="CHEBI:57586"/>
    </ligand>
</feature>
<evidence type="ECO:0000259" key="7">
    <source>
        <dbReference type="PROSITE" id="PS51733"/>
    </source>
</evidence>
<feature type="binding site" evidence="6">
    <location>
        <begin position="90"/>
        <end position="92"/>
    </location>
    <ligand>
        <name>biotin</name>
        <dbReference type="ChEBI" id="CHEBI:57586"/>
    </ligand>
</feature>
<dbReference type="PANTHER" id="PTHR12835:SF5">
    <property type="entry name" value="BIOTIN--PROTEIN LIGASE"/>
    <property type="match status" value="1"/>
</dbReference>
<dbReference type="Gene3D" id="3.30.930.10">
    <property type="entry name" value="Bira Bifunctional Protein, Domain 2"/>
    <property type="match status" value="1"/>
</dbReference>
<dbReference type="NCBIfam" id="NF008847">
    <property type="entry name" value="PRK11886.1-2"/>
    <property type="match status" value="1"/>
</dbReference>
<keyword evidence="1 6" id="KW-0436">Ligase</keyword>
<evidence type="ECO:0000256" key="1">
    <source>
        <dbReference type="ARBA" id="ARBA00022598"/>
    </source>
</evidence>
<keyword evidence="3 6" id="KW-0067">ATP-binding</keyword>
<keyword evidence="6" id="KW-0238">DNA-binding</keyword>
<comment type="catalytic activity">
    <reaction evidence="5 6">
        <text>biotin + L-lysyl-[protein] + ATP = N(6)-biotinyl-L-lysyl-[protein] + AMP + diphosphate + H(+)</text>
        <dbReference type="Rhea" id="RHEA:11756"/>
        <dbReference type="Rhea" id="RHEA-COMP:9752"/>
        <dbReference type="Rhea" id="RHEA-COMP:10505"/>
        <dbReference type="ChEBI" id="CHEBI:15378"/>
        <dbReference type="ChEBI" id="CHEBI:29969"/>
        <dbReference type="ChEBI" id="CHEBI:30616"/>
        <dbReference type="ChEBI" id="CHEBI:33019"/>
        <dbReference type="ChEBI" id="CHEBI:57586"/>
        <dbReference type="ChEBI" id="CHEBI:83144"/>
        <dbReference type="ChEBI" id="CHEBI:456215"/>
        <dbReference type="EC" id="6.3.4.15"/>
    </reaction>
</comment>
<dbReference type="InterPro" id="IPR036390">
    <property type="entry name" value="WH_DNA-bd_sf"/>
</dbReference>
<comment type="caution">
    <text evidence="8">The sequence shown here is derived from an EMBL/GenBank/DDBJ whole genome shotgun (WGS) entry which is preliminary data.</text>
</comment>
<dbReference type="GO" id="GO:0006355">
    <property type="term" value="P:regulation of DNA-templated transcription"/>
    <property type="evidence" value="ECO:0007669"/>
    <property type="project" value="UniProtKB-UniRule"/>
</dbReference>
<dbReference type="PANTHER" id="PTHR12835">
    <property type="entry name" value="BIOTIN PROTEIN LIGASE"/>
    <property type="match status" value="1"/>
</dbReference>
<dbReference type="SUPFAM" id="SSF55681">
    <property type="entry name" value="Class II aaRS and biotin synthetases"/>
    <property type="match status" value="1"/>
</dbReference>
<feature type="DNA-binding region" description="H-T-H motif" evidence="6">
    <location>
        <begin position="19"/>
        <end position="38"/>
    </location>
</feature>
<keyword evidence="9" id="KW-1185">Reference proteome</keyword>
<dbReference type="NCBIfam" id="TIGR00121">
    <property type="entry name" value="birA_ligase"/>
    <property type="match status" value="1"/>
</dbReference>
<evidence type="ECO:0000256" key="3">
    <source>
        <dbReference type="ARBA" id="ARBA00022840"/>
    </source>
</evidence>
<dbReference type="EC" id="6.3.4.15" evidence="6"/>
<feature type="binding site" evidence="6">
    <location>
        <position position="185"/>
    </location>
    <ligand>
        <name>biotin</name>
        <dbReference type="ChEBI" id="CHEBI:57586"/>
    </ligand>
</feature>
<dbReference type="CDD" id="cd00090">
    <property type="entry name" value="HTH_ARSR"/>
    <property type="match status" value="1"/>
</dbReference>
<feature type="binding site" evidence="6">
    <location>
        <position position="114"/>
    </location>
    <ligand>
        <name>biotin</name>
        <dbReference type="ChEBI" id="CHEBI:57586"/>
    </ligand>
</feature>
<dbReference type="InterPro" id="IPR045864">
    <property type="entry name" value="aa-tRNA-synth_II/BPL/LPL"/>
</dbReference>
<dbReference type="InterPro" id="IPR036388">
    <property type="entry name" value="WH-like_DNA-bd_sf"/>
</dbReference>